<dbReference type="EMBL" id="DS022303">
    <property type="protein sequence ID" value="OAJ39852.1"/>
    <property type="molecule type" value="Genomic_DNA"/>
</dbReference>
<feature type="domain" description="Neutral trehalase Ca2+ binding" evidence="6">
    <location>
        <begin position="117"/>
        <end position="144"/>
    </location>
</feature>
<dbReference type="PRINTS" id="PR00744">
    <property type="entry name" value="GLHYDRLASE37"/>
</dbReference>
<dbReference type="Pfam" id="PF01204">
    <property type="entry name" value="Trehalase"/>
    <property type="match status" value="2"/>
</dbReference>
<dbReference type="Gene3D" id="1.50.10.10">
    <property type="match status" value="1"/>
</dbReference>
<dbReference type="PANTHER" id="PTHR23403:SF6">
    <property type="entry name" value="CYTOSOLIC NEUTRAL TREHALASE-RELATED"/>
    <property type="match status" value="1"/>
</dbReference>
<evidence type="ECO:0000313" key="8">
    <source>
        <dbReference type="Proteomes" id="UP000077115"/>
    </source>
</evidence>
<dbReference type="EC" id="3.2.1.28" evidence="5"/>
<sequence>MSASDSARRIRLDLDKQVSIKPQIHLEEELFYADKDHKIAHGHGDEEYSYGVIRRVRAMSVMAARPLVPPVHMGIFQEIHQPSPTPVQSIHKRRSSHDASSVKDRRFLIDVEKTKQAILAQEDTDGDCQITIYDTGPKSFIVGTADSGGFHKFEIRGTYALSNLLQELALASEYGRKTIVLNEARINENPVDRMSRLIKYHFWDGLTRRIDADGLEKICADPKNRGQDQRSRIYVPFHDAFALEYYNTIAKERLHLGLDVVQLPEIISPEYVKSLDTSPGILSLSLRKQVDSATGEIVVRGAPFVVPGGRFNEMYGWDSYFEALGLAEDDRIELARGMIENFHYELEHYGKILNANRSYYLTRSQPPFLTDMTIQVYNKLVTKGTWEPKTLHAWMIQSIKAAIKELLGVWMVSPRLDATTGLYRYYTEGVGMPPETESSHFDHIIRPFADRRNLSIEEYTTLYNNLEISEPELDQYFVHDRAVRESGHDTTYRFEKRCANLATVDLASLIYKYQKDIGVLIDTHCKSVIAFRVRKGKDDTNLKKFLKWREAILSHGVTGCIGDNGHWDSSWAKGLAIMGKDLFQESAISTNTIPDTKHEDLLVIDYEETDASPDFFIVKLPARIFTEMASHTQTKITKYLWSPTDKMFFDWDCELHEQSVYETVTCLWTLWAGCATPQQAEVMVPTVLSKFEAVGGLVSGTEESRGTISLDRPNRQWDFPFGWAPHQIMAWAGLKQYGYSIDARRICYRWLYVLTKSFVDFNGVVSEKLDVVNMTHKIDVEYGNVGADFQFVVREGFGWMNASYQVGLTYLNESMRRALGALTPPDQLFRKLGI</sequence>
<dbReference type="InterPro" id="IPR001661">
    <property type="entry name" value="Glyco_hydro_37"/>
</dbReference>
<comment type="similarity">
    <text evidence="2 5">Belongs to the glycosyl hydrolase 37 family.</text>
</comment>
<dbReference type="Pfam" id="PF07492">
    <property type="entry name" value="Trehalase_Ca-bi"/>
    <property type="match status" value="1"/>
</dbReference>
<reference evidence="7 8" key="2">
    <citation type="submission" date="2016-05" db="EMBL/GenBank/DDBJ databases">
        <title>Lineage-specific infection strategies underlie the spectrum of fungal disease in amphibians.</title>
        <authorList>
            <person name="Cuomo C.A."/>
            <person name="Farrer R.A."/>
            <person name="James T."/>
            <person name="Longcore J."/>
            <person name="Birren B."/>
        </authorList>
    </citation>
    <scope>NUCLEOTIDE SEQUENCE [LARGE SCALE GENOMIC DNA]</scope>
    <source>
        <strain evidence="7 8">JEL423</strain>
    </source>
</reference>
<evidence type="ECO:0000256" key="4">
    <source>
        <dbReference type="ARBA" id="ARBA00023295"/>
    </source>
</evidence>
<dbReference type="PROSITE" id="PS00927">
    <property type="entry name" value="TREHALASE_1"/>
    <property type="match status" value="1"/>
</dbReference>
<dbReference type="InterPro" id="IPR018232">
    <property type="entry name" value="Glyco_hydro_37_CS"/>
</dbReference>
<evidence type="ECO:0000313" key="7">
    <source>
        <dbReference type="EMBL" id="OAJ39852.1"/>
    </source>
</evidence>
<evidence type="ECO:0000256" key="5">
    <source>
        <dbReference type="RuleBase" id="RU361180"/>
    </source>
</evidence>
<comment type="catalytic activity">
    <reaction evidence="1 5">
        <text>alpha,alpha-trehalose + H2O = alpha-D-glucose + beta-D-glucose</text>
        <dbReference type="Rhea" id="RHEA:32675"/>
        <dbReference type="ChEBI" id="CHEBI:15377"/>
        <dbReference type="ChEBI" id="CHEBI:15903"/>
        <dbReference type="ChEBI" id="CHEBI:16551"/>
        <dbReference type="ChEBI" id="CHEBI:17925"/>
        <dbReference type="EC" id="3.2.1.28"/>
    </reaction>
</comment>
<proteinExistence type="inferred from homology"/>
<name>A0A177WJ73_BATDL</name>
<dbReference type="InterPro" id="IPR008928">
    <property type="entry name" value="6-hairpin_glycosidase_sf"/>
</dbReference>
<dbReference type="Proteomes" id="UP000077115">
    <property type="component" value="Unassembled WGS sequence"/>
</dbReference>
<dbReference type="GO" id="GO:0005737">
    <property type="term" value="C:cytoplasm"/>
    <property type="evidence" value="ECO:0007669"/>
    <property type="project" value="InterPro"/>
</dbReference>
<keyword evidence="3 5" id="KW-0378">Hydrolase</keyword>
<evidence type="ECO:0000256" key="1">
    <source>
        <dbReference type="ARBA" id="ARBA00001576"/>
    </source>
</evidence>
<evidence type="ECO:0000256" key="2">
    <source>
        <dbReference type="ARBA" id="ARBA00005615"/>
    </source>
</evidence>
<evidence type="ECO:0000259" key="6">
    <source>
        <dbReference type="Pfam" id="PF07492"/>
    </source>
</evidence>
<dbReference type="GO" id="GO:0004555">
    <property type="term" value="F:alpha,alpha-trehalase activity"/>
    <property type="evidence" value="ECO:0007669"/>
    <property type="project" value="UniProtKB-EC"/>
</dbReference>
<protein>
    <recommendedName>
        <fullName evidence="5">Trehalase</fullName>
        <ecNumber evidence="5">3.2.1.28</ecNumber>
    </recommendedName>
    <alternativeName>
        <fullName evidence="5">Alpha-trehalose glucohydrolase</fullName>
    </alternativeName>
</protein>
<dbReference type="STRING" id="403673.A0A177WJ73"/>
<keyword evidence="4 5" id="KW-0326">Glycosidase</keyword>
<dbReference type="VEuPathDB" id="FungiDB:BDEG_23656"/>
<dbReference type="GO" id="GO:0005993">
    <property type="term" value="P:trehalose catabolic process"/>
    <property type="evidence" value="ECO:0007669"/>
    <property type="project" value="InterPro"/>
</dbReference>
<dbReference type="GO" id="GO:0005509">
    <property type="term" value="F:calcium ion binding"/>
    <property type="evidence" value="ECO:0007669"/>
    <property type="project" value="InterPro"/>
</dbReference>
<dbReference type="AlphaFoldDB" id="A0A177WJ73"/>
<accession>A0A177WJ73</accession>
<dbReference type="InterPro" id="IPR011120">
    <property type="entry name" value="Trehalase_Ca-bd"/>
</dbReference>
<evidence type="ECO:0000256" key="3">
    <source>
        <dbReference type="ARBA" id="ARBA00022801"/>
    </source>
</evidence>
<dbReference type="SUPFAM" id="SSF48208">
    <property type="entry name" value="Six-hairpin glycosidases"/>
    <property type="match status" value="2"/>
</dbReference>
<dbReference type="PANTHER" id="PTHR23403">
    <property type="entry name" value="TREHALASE"/>
    <property type="match status" value="1"/>
</dbReference>
<gene>
    <name evidence="7" type="ORF">BDEG_23656</name>
</gene>
<organism evidence="7 8">
    <name type="scientific">Batrachochytrium dendrobatidis (strain JEL423)</name>
    <dbReference type="NCBI Taxonomy" id="403673"/>
    <lineage>
        <taxon>Eukaryota</taxon>
        <taxon>Fungi</taxon>
        <taxon>Fungi incertae sedis</taxon>
        <taxon>Chytridiomycota</taxon>
        <taxon>Chytridiomycota incertae sedis</taxon>
        <taxon>Chytridiomycetes</taxon>
        <taxon>Rhizophydiales</taxon>
        <taxon>Rhizophydiales incertae sedis</taxon>
        <taxon>Batrachochytrium</taxon>
    </lineage>
</organism>
<dbReference type="PROSITE" id="PS00928">
    <property type="entry name" value="TREHALASE_2"/>
    <property type="match status" value="1"/>
</dbReference>
<dbReference type="InterPro" id="IPR012341">
    <property type="entry name" value="6hp_glycosidase-like_sf"/>
</dbReference>
<dbReference type="OrthoDB" id="3542292at2759"/>
<reference evidence="7 8" key="1">
    <citation type="submission" date="2006-10" db="EMBL/GenBank/DDBJ databases">
        <title>The Genome Sequence of Batrachochytrium dendrobatidis JEL423.</title>
        <authorList>
            <consortium name="The Broad Institute Genome Sequencing Platform"/>
            <person name="Birren B."/>
            <person name="Lander E."/>
            <person name="Galagan J."/>
            <person name="Cuomo C."/>
            <person name="Devon K."/>
            <person name="Jaffe D."/>
            <person name="Butler J."/>
            <person name="Alvarez P."/>
            <person name="Gnerre S."/>
            <person name="Grabherr M."/>
            <person name="Kleber M."/>
            <person name="Mauceli E."/>
            <person name="Brockman W."/>
            <person name="Young S."/>
            <person name="LaButti K."/>
            <person name="Sykes S."/>
            <person name="DeCaprio D."/>
            <person name="Crawford M."/>
            <person name="Koehrsen M."/>
            <person name="Engels R."/>
            <person name="Montgomery P."/>
            <person name="Pearson M."/>
            <person name="Howarth C."/>
            <person name="Larson L."/>
            <person name="White J."/>
            <person name="O'Leary S."/>
            <person name="Kodira C."/>
            <person name="Zeng Q."/>
            <person name="Yandava C."/>
            <person name="Alvarado L."/>
            <person name="Longcore J."/>
            <person name="James T."/>
        </authorList>
    </citation>
    <scope>NUCLEOTIDE SEQUENCE [LARGE SCALE GENOMIC DNA]</scope>
    <source>
        <strain evidence="7 8">JEL423</strain>
    </source>
</reference>
<dbReference type="eggNOG" id="KOG0602">
    <property type="taxonomic scope" value="Eukaryota"/>
</dbReference>